<dbReference type="PANTHER" id="PTHR13183:SF0">
    <property type="entry name" value="AXONEMAL DYNEIN LIGHT INTERMEDIATE POLYPEPTIDE 1"/>
    <property type="match status" value="1"/>
</dbReference>
<dbReference type="GeneID" id="106673241"/>
<dbReference type="GO" id="GO:0005930">
    <property type="term" value="C:axoneme"/>
    <property type="evidence" value="ECO:0007669"/>
    <property type="project" value="TreeGrafter"/>
</dbReference>
<keyword evidence="7" id="KW-1185">Reference proteome</keyword>
<proteinExistence type="inferred from homology"/>
<reference evidence="6" key="1">
    <citation type="submission" date="2022-01" db="UniProtKB">
        <authorList>
            <consortium name="EnsemblMetazoa"/>
        </authorList>
    </citation>
    <scope>IDENTIFICATION</scope>
</reference>
<evidence type="ECO:0000256" key="1">
    <source>
        <dbReference type="ARBA" id="ARBA00023017"/>
    </source>
</evidence>
<evidence type="ECO:0008006" key="8">
    <source>
        <dbReference type="Google" id="ProtNLM"/>
    </source>
</evidence>
<dbReference type="EnsemblMetazoa" id="XM_014405283.2">
    <property type="protein sequence ID" value="XP_014260769.1"/>
    <property type="gene ID" value="LOC106673241"/>
</dbReference>
<evidence type="ECO:0000256" key="5">
    <source>
        <dbReference type="SAM" id="Coils"/>
    </source>
</evidence>
<accession>A0A8I6SBH5</accession>
<evidence type="ECO:0000256" key="3">
    <source>
        <dbReference type="ARBA" id="ARBA00023175"/>
    </source>
</evidence>
<comment type="similarity">
    <text evidence="4">Belongs to the inner dynein arm light chain family.</text>
</comment>
<feature type="coiled-coil region" evidence="5">
    <location>
        <begin position="186"/>
        <end position="242"/>
    </location>
</feature>
<evidence type="ECO:0000313" key="7">
    <source>
        <dbReference type="Proteomes" id="UP000494040"/>
    </source>
</evidence>
<dbReference type="OrthoDB" id="273640at2759"/>
<dbReference type="GO" id="GO:0045504">
    <property type="term" value="F:dynein heavy chain binding"/>
    <property type="evidence" value="ECO:0007669"/>
    <property type="project" value="TreeGrafter"/>
</dbReference>
<evidence type="ECO:0000256" key="4">
    <source>
        <dbReference type="ARBA" id="ARBA00038114"/>
    </source>
</evidence>
<name>A0A8I6SBH5_CIMLE</name>
<evidence type="ECO:0000256" key="2">
    <source>
        <dbReference type="ARBA" id="ARBA00023054"/>
    </source>
</evidence>
<keyword evidence="1" id="KW-0243">Dynein</keyword>
<dbReference type="Proteomes" id="UP000494040">
    <property type="component" value="Unassembled WGS sequence"/>
</dbReference>
<dbReference type="GO" id="GO:0097546">
    <property type="term" value="C:ciliary base"/>
    <property type="evidence" value="ECO:0007669"/>
    <property type="project" value="TreeGrafter"/>
</dbReference>
<organism evidence="6 7">
    <name type="scientific">Cimex lectularius</name>
    <name type="common">Bed bug</name>
    <name type="synonym">Acanthia lectularia</name>
    <dbReference type="NCBI Taxonomy" id="79782"/>
    <lineage>
        <taxon>Eukaryota</taxon>
        <taxon>Metazoa</taxon>
        <taxon>Ecdysozoa</taxon>
        <taxon>Arthropoda</taxon>
        <taxon>Hexapoda</taxon>
        <taxon>Insecta</taxon>
        <taxon>Pterygota</taxon>
        <taxon>Neoptera</taxon>
        <taxon>Paraneoptera</taxon>
        <taxon>Hemiptera</taxon>
        <taxon>Heteroptera</taxon>
        <taxon>Panheteroptera</taxon>
        <taxon>Cimicomorpha</taxon>
        <taxon>Cimicidae</taxon>
        <taxon>Cimex</taxon>
    </lineage>
</organism>
<evidence type="ECO:0000313" key="6">
    <source>
        <dbReference type="EnsemblMetazoa" id="XP_014260769.1"/>
    </source>
</evidence>
<dbReference type="Pfam" id="PF10211">
    <property type="entry name" value="Ax_dynein_light"/>
    <property type="match status" value="1"/>
</dbReference>
<keyword evidence="2 5" id="KW-0175">Coiled coil</keyword>
<keyword evidence="3" id="KW-0505">Motor protein</keyword>
<dbReference type="AlphaFoldDB" id="A0A8I6SBH5"/>
<dbReference type="OMA" id="LCPIRRA"/>
<dbReference type="KEGG" id="clec:106673241"/>
<dbReference type="RefSeq" id="XP_014260769.1">
    <property type="nucleotide sequence ID" value="XM_014405283.2"/>
</dbReference>
<dbReference type="InterPro" id="IPR019347">
    <property type="entry name" value="Axonemal_dynein_light_chain"/>
</dbReference>
<protein>
    <recommendedName>
        <fullName evidence="8">33 kDa inner dynein arm light chain, axonemal</fullName>
    </recommendedName>
</protein>
<dbReference type="PANTHER" id="PTHR13183">
    <property type="entry name" value="AXONEMAL INNER ARM DYNEIN LIGHT CHAIN 28"/>
    <property type="match status" value="1"/>
</dbReference>
<dbReference type="GO" id="GO:0030286">
    <property type="term" value="C:dynein complex"/>
    <property type="evidence" value="ECO:0007669"/>
    <property type="project" value="UniProtKB-KW"/>
</dbReference>
<sequence length="251" mass="29394">MSIQEMIERTVDNETLLKYSNPLMIIDPDGQKTNLKFPGEIRSKLFQCQKTEEEVIELQLLLNSLLPPIEWEEEGAVWQLQVSTEPVSRFDVIKLKETLDLWLKQRQARSRGICSVRREIFIQLFDEMIRQETIICPERGMLLIRMRDEHRMSLASVQALYEGSISYAKSKALEAEDSILPLLKEVEEARQQRDKILNEVKIMEDALNQATKRGKELLLNAKKRQAEQLELLNNTNMQLKCQLDELFYSKR</sequence>